<gene>
    <name evidence="2" type="ORF">ABOM_004807</name>
</gene>
<sequence>MKINSFLIALLPAVLALPLPTSNNGTTSLSESQDLQAITDELLFGIELPEFTARRKENDPPQLGWYDDGCTMAPKQSVWITIPAVSTISAN</sequence>
<protein>
    <submittedName>
        <fullName evidence="2">Secretory phospholipase A2</fullName>
    </submittedName>
</protein>
<dbReference type="EMBL" id="LYCR01000032">
    <property type="protein sequence ID" value="OGM46377.1"/>
    <property type="molecule type" value="Genomic_DNA"/>
</dbReference>
<dbReference type="RefSeq" id="XP_022390094.1">
    <property type="nucleotide sequence ID" value="XM_022531936.1"/>
</dbReference>
<name>A0A1F8A3V1_9EURO</name>
<dbReference type="GeneID" id="34448197"/>
<dbReference type="GO" id="GO:0004623">
    <property type="term" value="F:phospholipase A2 activity"/>
    <property type="evidence" value="ECO:0007669"/>
    <property type="project" value="InterPro"/>
</dbReference>
<dbReference type="GO" id="GO:0006644">
    <property type="term" value="P:phospholipid metabolic process"/>
    <property type="evidence" value="ECO:0007669"/>
    <property type="project" value="InterPro"/>
</dbReference>
<evidence type="ECO:0000313" key="2">
    <source>
        <dbReference type="EMBL" id="OGM46377.1"/>
    </source>
</evidence>
<organism evidence="2 3">
    <name type="scientific">Aspergillus bombycis</name>
    <dbReference type="NCBI Taxonomy" id="109264"/>
    <lineage>
        <taxon>Eukaryota</taxon>
        <taxon>Fungi</taxon>
        <taxon>Dikarya</taxon>
        <taxon>Ascomycota</taxon>
        <taxon>Pezizomycotina</taxon>
        <taxon>Eurotiomycetes</taxon>
        <taxon>Eurotiomycetidae</taxon>
        <taxon>Eurotiales</taxon>
        <taxon>Aspergillaceae</taxon>
        <taxon>Aspergillus</taxon>
    </lineage>
</organism>
<comment type="caution">
    <text evidence="2">The sequence shown here is derived from an EMBL/GenBank/DDBJ whole genome shotgun (WGS) entry which is preliminary data.</text>
</comment>
<evidence type="ECO:0000313" key="3">
    <source>
        <dbReference type="Proteomes" id="UP000179179"/>
    </source>
</evidence>
<accession>A0A1F8A3V1</accession>
<feature type="chain" id="PRO_5009534437" evidence="1">
    <location>
        <begin position="17"/>
        <end position="91"/>
    </location>
</feature>
<reference evidence="2 3" key="1">
    <citation type="journal article" date="2016" name="Genome Biol. Evol.">
        <title>Draft genome sequence of an aflatoxigenic Aspergillus species, A. bombycis.</title>
        <authorList>
            <person name="Moore G.G."/>
            <person name="Mack B.M."/>
            <person name="Beltz S.B."/>
            <person name="Gilbert M.K."/>
        </authorList>
    </citation>
    <scope>NUCLEOTIDE SEQUENCE [LARGE SCALE GENOMIC DNA]</scope>
    <source>
        <strain evidence="3">NRRL 26010</strain>
    </source>
</reference>
<dbReference type="AlphaFoldDB" id="A0A1F8A3V1"/>
<feature type="signal peptide" evidence="1">
    <location>
        <begin position="1"/>
        <end position="16"/>
    </location>
</feature>
<proteinExistence type="predicted"/>
<dbReference type="InterPro" id="IPR036444">
    <property type="entry name" value="PLipase_A2_dom_sf"/>
</dbReference>
<dbReference type="Gene3D" id="1.20.90.10">
    <property type="entry name" value="Phospholipase A2 domain"/>
    <property type="match status" value="1"/>
</dbReference>
<evidence type="ECO:0000256" key="1">
    <source>
        <dbReference type="SAM" id="SignalP"/>
    </source>
</evidence>
<dbReference type="Proteomes" id="UP000179179">
    <property type="component" value="Unassembled WGS sequence"/>
</dbReference>
<keyword evidence="3" id="KW-1185">Reference proteome</keyword>
<dbReference type="GO" id="GO:0050482">
    <property type="term" value="P:arachidonate secretion"/>
    <property type="evidence" value="ECO:0007669"/>
    <property type="project" value="InterPro"/>
</dbReference>
<keyword evidence="1" id="KW-0732">Signal</keyword>
<dbReference type="OrthoDB" id="5120271at2759"/>